<evidence type="ECO:0000313" key="2">
    <source>
        <dbReference type="Proteomes" id="UP001215280"/>
    </source>
</evidence>
<dbReference type="EMBL" id="JARJLG010000056">
    <property type="protein sequence ID" value="KAJ7758093.1"/>
    <property type="molecule type" value="Genomic_DNA"/>
</dbReference>
<dbReference type="SUPFAM" id="SSF52047">
    <property type="entry name" value="RNI-like"/>
    <property type="match status" value="1"/>
</dbReference>
<name>A0AAD7J7Y2_9AGAR</name>
<dbReference type="Gene3D" id="3.80.10.10">
    <property type="entry name" value="Ribonuclease Inhibitor"/>
    <property type="match status" value="1"/>
</dbReference>
<evidence type="ECO:0008006" key="3">
    <source>
        <dbReference type="Google" id="ProtNLM"/>
    </source>
</evidence>
<protein>
    <recommendedName>
        <fullName evidence="3">F-box domain-containing protein</fullName>
    </recommendedName>
</protein>
<keyword evidence="2" id="KW-1185">Reference proteome</keyword>
<dbReference type="Proteomes" id="UP001215280">
    <property type="component" value="Unassembled WGS sequence"/>
</dbReference>
<dbReference type="InterPro" id="IPR032675">
    <property type="entry name" value="LRR_dom_sf"/>
</dbReference>
<dbReference type="AlphaFoldDB" id="A0AAD7J7Y2"/>
<gene>
    <name evidence="1" type="ORF">DFH07DRAFT_958443</name>
</gene>
<evidence type="ECO:0000313" key="1">
    <source>
        <dbReference type="EMBL" id="KAJ7758093.1"/>
    </source>
</evidence>
<comment type="caution">
    <text evidence="1">The sequence shown here is derived from an EMBL/GenBank/DDBJ whole genome shotgun (WGS) entry which is preliminary data.</text>
</comment>
<reference evidence="1" key="1">
    <citation type="submission" date="2023-03" db="EMBL/GenBank/DDBJ databases">
        <title>Massive genome expansion in bonnet fungi (Mycena s.s.) driven by repeated elements and novel gene families across ecological guilds.</title>
        <authorList>
            <consortium name="Lawrence Berkeley National Laboratory"/>
            <person name="Harder C.B."/>
            <person name="Miyauchi S."/>
            <person name="Viragh M."/>
            <person name="Kuo A."/>
            <person name="Thoen E."/>
            <person name="Andreopoulos B."/>
            <person name="Lu D."/>
            <person name="Skrede I."/>
            <person name="Drula E."/>
            <person name="Henrissat B."/>
            <person name="Morin E."/>
            <person name="Kohler A."/>
            <person name="Barry K."/>
            <person name="LaButti K."/>
            <person name="Morin E."/>
            <person name="Salamov A."/>
            <person name="Lipzen A."/>
            <person name="Mereny Z."/>
            <person name="Hegedus B."/>
            <person name="Baldrian P."/>
            <person name="Stursova M."/>
            <person name="Weitz H."/>
            <person name="Taylor A."/>
            <person name="Grigoriev I.V."/>
            <person name="Nagy L.G."/>
            <person name="Martin F."/>
            <person name="Kauserud H."/>
        </authorList>
    </citation>
    <scope>NUCLEOTIDE SEQUENCE</scope>
    <source>
        <strain evidence="1">CBHHK188m</strain>
    </source>
</reference>
<sequence length="287" mass="31989">MIRETTVTDWARFVVHSRRVRKFTFVELDNHYLAPWNTKTKTFEQATILHHIQEQFPLSNIFPNLLTLSWGNLLDNIDMFICPHLRNLHLRSSTLVPRVLEVLDSHSPTITSVDLNTSFYHDVPDDVANAVSLAMPRVERLVLFRCGLSIRSKALIHLSAVSGLRHLEMSLESADDSPFPSATPATFFPDITNFVVHPSESTLLGPFLNTVTSRHLKEIRCEVIDTDPKSILDVLAVLAHPSHPSRDALNSLSISGYYKLVEDDVPTCGECVRGDGGAVGGRNVGTT</sequence>
<accession>A0AAD7J7Y2</accession>
<proteinExistence type="predicted"/>
<organism evidence="1 2">
    <name type="scientific">Mycena maculata</name>
    <dbReference type="NCBI Taxonomy" id="230809"/>
    <lineage>
        <taxon>Eukaryota</taxon>
        <taxon>Fungi</taxon>
        <taxon>Dikarya</taxon>
        <taxon>Basidiomycota</taxon>
        <taxon>Agaricomycotina</taxon>
        <taxon>Agaricomycetes</taxon>
        <taxon>Agaricomycetidae</taxon>
        <taxon>Agaricales</taxon>
        <taxon>Marasmiineae</taxon>
        <taxon>Mycenaceae</taxon>
        <taxon>Mycena</taxon>
    </lineage>
</organism>